<name>A0ACB8ZNP2_CICIN</name>
<reference evidence="1 2" key="2">
    <citation type="journal article" date="2022" name="Mol. Ecol. Resour.">
        <title>The genomes of chicory, endive, great burdock and yacon provide insights into Asteraceae paleo-polyploidization history and plant inulin production.</title>
        <authorList>
            <person name="Fan W."/>
            <person name="Wang S."/>
            <person name="Wang H."/>
            <person name="Wang A."/>
            <person name="Jiang F."/>
            <person name="Liu H."/>
            <person name="Zhao H."/>
            <person name="Xu D."/>
            <person name="Zhang Y."/>
        </authorList>
    </citation>
    <scope>NUCLEOTIDE SEQUENCE [LARGE SCALE GENOMIC DNA]</scope>
    <source>
        <strain evidence="2">cv. Punajuju</strain>
        <tissue evidence="1">Leaves</tissue>
    </source>
</reference>
<evidence type="ECO:0000313" key="2">
    <source>
        <dbReference type="Proteomes" id="UP001055811"/>
    </source>
</evidence>
<gene>
    <name evidence="1" type="ORF">L2E82_43750</name>
</gene>
<dbReference type="EMBL" id="CM042016">
    <property type="protein sequence ID" value="KAI3699437.1"/>
    <property type="molecule type" value="Genomic_DNA"/>
</dbReference>
<evidence type="ECO:0000313" key="1">
    <source>
        <dbReference type="EMBL" id="KAI3699437.1"/>
    </source>
</evidence>
<keyword evidence="2" id="KW-1185">Reference proteome</keyword>
<accession>A0ACB8ZNP2</accession>
<dbReference type="Proteomes" id="UP001055811">
    <property type="component" value="Linkage Group LG08"/>
</dbReference>
<protein>
    <submittedName>
        <fullName evidence="1">Uncharacterized protein</fullName>
    </submittedName>
</protein>
<reference evidence="2" key="1">
    <citation type="journal article" date="2022" name="Mol. Ecol. Resour.">
        <title>The genomes of chicory, endive, great burdock and yacon provide insights into Asteraceae palaeo-polyploidization history and plant inulin production.</title>
        <authorList>
            <person name="Fan W."/>
            <person name="Wang S."/>
            <person name="Wang H."/>
            <person name="Wang A."/>
            <person name="Jiang F."/>
            <person name="Liu H."/>
            <person name="Zhao H."/>
            <person name="Xu D."/>
            <person name="Zhang Y."/>
        </authorList>
    </citation>
    <scope>NUCLEOTIDE SEQUENCE [LARGE SCALE GENOMIC DNA]</scope>
    <source>
        <strain evidence="2">cv. Punajuju</strain>
    </source>
</reference>
<comment type="caution">
    <text evidence="1">The sequence shown here is derived from an EMBL/GenBank/DDBJ whole genome shotgun (WGS) entry which is preliminary data.</text>
</comment>
<organism evidence="1 2">
    <name type="scientific">Cichorium intybus</name>
    <name type="common">Chicory</name>
    <dbReference type="NCBI Taxonomy" id="13427"/>
    <lineage>
        <taxon>Eukaryota</taxon>
        <taxon>Viridiplantae</taxon>
        <taxon>Streptophyta</taxon>
        <taxon>Embryophyta</taxon>
        <taxon>Tracheophyta</taxon>
        <taxon>Spermatophyta</taxon>
        <taxon>Magnoliopsida</taxon>
        <taxon>eudicotyledons</taxon>
        <taxon>Gunneridae</taxon>
        <taxon>Pentapetalae</taxon>
        <taxon>asterids</taxon>
        <taxon>campanulids</taxon>
        <taxon>Asterales</taxon>
        <taxon>Asteraceae</taxon>
        <taxon>Cichorioideae</taxon>
        <taxon>Cichorieae</taxon>
        <taxon>Cichoriinae</taxon>
        <taxon>Cichorium</taxon>
    </lineage>
</organism>
<sequence>MLPTRYKNISLQHANVNKPLCDIFLILLLHHFINRSIINPHTELQTRTAMADILGALRSLMASHTPPLDALVVPSEDYHQSEYVSARDKRRAFVSGFTGSAGLALVTKNEALLWTDGRYFLQAEQQLSNQWRLMRMGEDPAVDSWISINLPQDSSIGIDFWCISVETAQKWRSLFAKKQQKLIPTTKNLVDEVWKDQPKAEMNPVQVHPLKFSGRSVSDKLKDLRDNLKKEKTRGIIITTLDEVVWLYNVRGGDVSYSPVVHSFAVVTTSSAFFYVDERKLSSEVKSYLEENKIIVKDYSEVSSDVALLAANKLTSAKGTESNGAHDAEDNSHKIWVDPRCCYSLYSKLNPDQVFLQQSPLALPKSLKNPVEMEGLKNAHIRDGAAVVQYLAWLDKQMQELYGASGYFKESESQKTKTPLGDAKLTEVSVSDKLEEFRAAKEHFRGLSFPTISSVGPNGSIIHYGPEPKTCAELDPNSMYLCDSGAQYLDGTTDITRTVHFGKPSQHEKTCFTVVFKGHFALGNARFPNGTTGHSLDVLARVPLWSYGLDYRHGTGHGIGSYLNVHEGPHSISFRPGLSVPLQASMTVTDEPGYYEDGKFGIRLENVLIIKESSTQFNFANKGYLEFEHITWAPYQIKLIDVSLLLPEEIKWVNSYHAKCRQILAPYLNESEKAWLKQATEPISA</sequence>
<proteinExistence type="predicted"/>